<name>U1MU23_9MICO</name>
<keyword evidence="3" id="KW-1133">Transmembrane helix</keyword>
<gene>
    <name evidence="5" type="ORF">L332_13450</name>
</gene>
<comment type="caution">
    <text evidence="5">The sequence shown here is derived from an EMBL/GenBank/DDBJ whole genome shotgun (WGS) entry which is preliminary data.</text>
</comment>
<dbReference type="AlphaFoldDB" id="U1MU23"/>
<reference evidence="5 6" key="1">
    <citation type="journal article" date="2013" name="Genome Announc.">
        <title>First draft genome sequence from a member of the genus agrococcus, isolated from modern microbialites.</title>
        <authorList>
            <person name="White R.A.III."/>
            <person name="Grassa C.J."/>
            <person name="Suttle C.A."/>
        </authorList>
    </citation>
    <scope>NUCLEOTIDE SEQUENCE [LARGE SCALE GENOMIC DNA]</scope>
    <source>
        <strain evidence="5 6">RW1</strain>
    </source>
</reference>
<protein>
    <recommendedName>
        <fullName evidence="4">Putative zinc-finger domain-containing protein</fullName>
    </recommendedName>
</protein>
<dbReference type="RefSeq" id="WP_021009410.1">
    <property type="nucleotide sequence ID" value="NZ_ASHR01000004.1"/>
</dbReference>
<keyword evidence="2" id="KW-0804">Transcription</keyword>
<dbReference type="InterPro" id="IPR041916">
    <property type="entry name" value="Anti_sigma_zinc_sf"/>
</dbReference>
<evidence type="ECO:0000313" key="6">
    <source>
        <dbReference type="Proteomes" id="UP000016462"/>
    </source>
</evidence>
<dbReference type="InterPro" id="IPR027383">
    <property type="entry name" value="Znf_put"/>
</dbReference>
<evidence type="ECO:0000313" key="5">
    <source>
        <dbReference type="EMBL" id="ERG65441.1"/>
    </source>
</evidence>
<evidence type="ECO:0000256" key="1">
    <source>
        <dbReference type="ARBA" id="ARBA00023015"/>
    </source>
</evidence>
<dbReference type="OrthoDB" id="5242431at2"/>
<organism evidence="5 6">
    <name type="scientific">Agrococcus pavilionensis RW1</name>
    <dbReference type="NCBI Taxonomy" id="1330458"/>
    <lineage>
        <taxon>Bacteria</taxon>
        <taxon>Bacillati</taxon>
        <taxon>Actinomycetota</taxon>
        <taxon>Actinomycetes</taxon>
        <taxon>Micrococcales</taxon>
        <taxon>Microbacteriaceae</taxon>
        <taxon>Agrococcus</taxon>
    </lineage>
</organism>
<sequence>MSEDHARFAEWDAAYVLGALSPTDRRAFEEHLDACDRCARAIAEIAPTLGLLAQVEPERAAALLADEPEEAEVPGVSRGRARLLERARRERRRRRATWAASVVAAGAVAAAVAVPLSGALDDRGALSVELEALVDAPLEASVSLEPAAWGTRLELECSYEGDADPAAPDGLPYVLVLTDRAGRPSEVSSWRAAPGQTARLAAATALAADEIASIEIRLDDGDAVLMRAELDEP</sequence>
<evidence type="ECO:0000259" key="4">
    <source>
        <dbReference type="Pfam" id="PF13490"/>
    </source>
</evidence>
<keyword evidence="3" id="KW-0472">Membrane</keyword>
<keyword evidence="6" id="KW-1185">Reference proteome</keyword>
<dbReference type="Pfam" id="PF13490">
    <property type="entry name" value="zf-HC2"/>
    <property type="match status" value="1"/>
</dbReference>
<keyword evidence="1" id="KW-0805">Transcription regulation</keyword>
<keyword evidence="3" id="KW-0812">Transmembrane</keyword>
<evidence type="ECO:0000256" key="2">
    <source>
        <dbReference type="ARBA" id="ARBA00023163"/>
    </source>
</evidence>
<feature type="transmembrane region" description="Helical" evidence="3">
    <location>
        <begin position="96"/>
        <end position="116"/>
    </location>
</feature>
<dbReference type="EMBL" id="ASHR01000004">
    <property type="protein sequence ID" value="ERG65441.1"/>
    <property type="molecule type" value="Genomic_DNA"/>
</dbReference>
<evidence type="ECO:0000256" key="3">
    <source>
        <dbReference type="SAM" id="Phobius"/>
    </source>
</evidence>
<accession>U1MU23</accession>
<feature type="domain" description="Putative zinc-finger" evidence="4">
    <location>
        <begin position="14"/>
        <end position="39"/>
    </location>
</feature>
<dbReference type="Proteomes" id="UP000016462">
    <property type="component" value="Unassembled WGS sequence"/>
</dbReference>
<dbReference type="Gene3D" id="1.10.10.1320">
    <property type="entry name" value="Anti-sigma factor, zinc-finger domain"/>
    <property type="match status" value="1"/>
</dbReference>
<proteinExistence type="predicted"/>